<evidence type="ECO:0000256" key="3">
    <source>
        <dbReference type="ARBA" id="ARBA00022898"/>
    </source>
</evidence>
<dbReference type="InterPro" id="IPR015421">
    <property type="entry name" value="PyrdxlP-dep_Trfase_major"/>
</dbReference>
<keyword evidence="8" id="KW-1185">Reference proteome</keyword>
<dbReference type="PANTHER" id="PTHR43525:SF1">
    <property type="entry name" value="PROTEIN MALY"/>
    <property type="match status" value="1"/>
</dbReference>
<dbReference type="KEGG" id="msea:METESE_18120"/>
<dbReference type="EMBL" id="AP027081">
    <property type="protein sequence ID" value="BDU76854.1"/>
    <property type="molecule type" value="Genomic_DNA"/>
</dbReference>
<protein>
    <recommendedName>
        <fullName evidence="2">cysteine-S-conjugate beta-lyase</fullName>
        <ecNumber evidence="2">4.4.1.13</ecNumber>
    </recommendedName>
</protein>
<dbReference type="GO" id="GO:0008483">
    <property type="term" value="F:transaminase activity"/>
    <property type="evidence" value="ECO:0007669"/>
    <property type="project" value="UniProtKB-KW"/>
</dbReference>
<evidence type="ECO:0000256" key="4">
    <source>
        <dbReference type="ARBA" id="ARBA00023239"/>
    </source>
</evidence>
<comment type="similarity">
    <text evidence="5">Belongs to the class-II pyridoxal-phosphate-dependent aminotransferase family. MalY/PatB cystathionine beta-lyase subfamily.</text>
</comment>
<dbReference type="InterPro" id="IPR004839">
    <property type="entry name" value="Aminotransferase_I/II_large"/>
</dbReference>
<dbReference type="RefSeq" id="WP_243332458.1">
    <property type="nucleotide sequence ID" value="NZ_AP027081.1"/>
</dbReference>
<dbReference type="NCBIfam" id="TIGR04350">
    <property type="entry name" value="C_S_lyase_PatB"/>
    <property type="match status" value="1"/>
</dbReference>
<comment type="cofactor">
    <cofactor evidence="1">
        <name>pyridoxal 5'-phosphate</name>
        <dbReference type="ChEBI" id="CHEBI:597326"/>
    </cofactor>
</comment>
<dbReference type="CDD" id="cd00609">
    <property type="entry name" value="AAT_like"/>
    <property type="match status" value="1"/>
</dbReference>
<reference evidence="7" key="1">
    <citation type="journal article" date="2023" name="Int. J. Syst. Evol. Microbiol.">
        <title>Mesoterricola silvestris gen. nov., sp. nov., Mesoterricola sediminis sp. nov., Geothrix oryzae sp. nov., Geothrix edaphica sp. nov., Geothrix rubra sp. nov., and Geothrix limicola sp. nov., six novel members of Acidobacteriota isolated from soils.</title>
        <authorList>
            <person name="Itoh H."/>
            <person name="Sugisawa Y."/>
            <person name="Mise K."/>
            <person name="Xu Z."/>
            <person name="Kuniyasu M."/>
            <person name="Ushijima N."/>
            <person name="Kawano K."/>
            <person name="Kobayashi E."/>
            <person name="Shiratori Y."/>
            <person name="Masuda Y."/>
            <person name="Senoo K."/>
        </authorList>
    </citation>
    <scope>NUCLEOTIDE SEQUENCE</scope>
    <source>
        <strain evidence="7">W786</strain>
    </source>
</reference>
<dbReference type="Gene3D" id="3.40.640.10">
    <property type="entry name" value="Type I PLP-dependent aspartate aminotransferase-like (Major domain)"/>
    <property type="match status" value="1"/>
</dbReference>
<keyword evidence="7" id="KW-0032">Aminotransferase</keyword>
<dbReference type="InterPro" id="IPR015422">
    <property type="entry name" value="PyrdxlP-dep_Trfase_small"/>
</dbReference>
<dbReference type="Proteomes" id="UP001228113">
    <property type="component" value="Chromosome"/>
</dbReference>
<evidence type="ECO:0000256" key="1">
    <source>
        <dbReference type="ARBA" id="ARBA00001933"/>
    </source>
</evidence>
<gene>
    <name evidence="7" type="ORF">METESE_18120</name>
</gene>
<dbReference type="EC" id="4.4.1.13" evidence="2"/>
<keyword evidence="4" id="KW-0456">Lyase</keyword>
<dbReference type="Pfam" id="PF00155">
    <property type="entry name" value="Aminotran_1_2"/>
    <property type="match status" value="1"/>
</dbReference>
<evidence type="ECO:0000256" key="2">
    <source>
        <dbReference type="ARBA" id="ARBA00012224"/>
    </source>
</evidence>
<evidence type="ECO:0000256" key="5">
    <source>
        <dbReference type="ARBA" id="ARBA00037974"/>
    </source>
</evidence>
<evidence type="ECO:0000259" key="6">
    <source>
        <dbReference type="Pfam" id="PF00155"/>
    </source>
</evidence>
<dbReference type="Gene3D" id="3.90.1150.10">
    <property type="entry name" value="Aspartate Aminotransferase, domain 1"/>
    <property type="match status" value="1"/>
</dbReference>
<evidence type="ECO:0000313" key="8">
    <source>
        <dbReference type="Proteomes" id="UP001228113"/>
    </source>
</evidence>
<dbReference type="GO" id="GO:0030170">
    <property type="term" value="F:pyridoxal phosphate binding"/>
    <property type="evidence" value="ECO:0007669"/>
    <property type="project" value="InterPro"/>
</dbReference>
<dbReference type="InterPro" id="IPR051798">
    <property type="entry name" value="Class-II_PLP-Dep_Aminotrans"/>
</dbReference>
<keyword evidence="3" id="KW-0663">Pyridoxal phosphate</keyword>
<sequence length="391" mass="42105">MYTPFPPPETRRATDSLKWKAYAGDVIPLWVADMDFAAPEPVLDALRTRLDHGILGYTDLAGAPETGAADLREVIVARLARRYGWEVAPEALVFVPGVVTGLNLACHALGGPGDEAVVQPPVYTPFLHAPGTAGMARRDAPLARDGDGTWRMDLDAFEAALGPRTRAWLLCNPHNPVGRAWRRDELEAAAERCLRAGVPMVSDEIHCDLLFEGRTHVPLASLGPEVARRTITLMAPSKTFNIAGLTCSFAVIPDPDLRRAYLQARRGLVPWVNLLGVVAAEAAYRHGQPWLDTVMAELEANRAALAAAMGRDLPGLAMAAPEATYLAWIDCRGAGLGEDPAGFFQARAKVALIGGETFGDEGRGHVRLNFGCRGELLQEALARMGAALRAR</sequence>
<dbReference type="PANTHER" id="PTHR43525">
    <property type="entry name" value="PROTEIN MALY"/>
    <property type="match status" value="1"/>
</dbReference>
<dbReference type="AlphaFoldDB" id="A0AA48GSI8"/>
<organism evidence="7 8">
    <name type="scientific">Mesoterricola sediminis</name>
    <dbReference type="NCBI Taxonomy" id="2927980"/>
    <lineage>
        <taxon>Bacteria</taxon>
        <taxon>Pseudomonadati</taxon>
        <taxon>Acidobacteriota</taxon>
        <taxon>Holophagae</taxon>
        <taxon>Holophagales</taxon>
        <taxon>Holophagaceae</taxon>
        <taxon>Mesoterricola</taxon>
    </lineage>
</organism>
<accession>A0AA48GSI8</accession>
<dbReference type="InterPro" id="IPR027619">
    <property type="entry name" value="C-S_lyase_PatB-like"/>
</dbReference>
<name>A0AA48GSI8_9BACT</name>
<proteinExistence type="inferred from homology"/>
<dbReference type="SUPFAM" id="SSF53383">
    <property type="entry name" value="PLP-dependent transferases"/>
    <property type="match status" value="1"/>
</dbReference>
<dbReference type="GO" id="GO:0047804">
    <property type="term" value="F:cysteine-S-conjugate beta-lyase activity"/>
    <property type="evidence" value="ECO:0007669"/>
    <property type="project" value="UniProtKB-EC"/>
</dbReference>
<dbReference type="InterPro" id="IPR015424">
    <property type="entry name" value="PyrdxlP-dep_Trfase"/>
</dbReference>
<feature type="domain" description="Aminotransferase class I/classII large" evidence="6">
    <location>
        <begin position="26"/>
        <end position="383"/>
    </location>
</feature>
<keyword evidence="7" id="KW-0808">Transferase</keyword>
<evidence type="ECO:0000313" key="7">
    <source>
        <dbReference type="EMBL" id="BDU76854.1"/>
    </source>
</evidence>